<evidence type="ECO:0000313" key="2">
    <source>
        <dbReference type="EMBL" id="GKX32280.1"/>
    </source>
</evidence>
<dbReference type="Proteomes" id="UP001144256">
    <property type="component" value="Unassembled WGS sequence"/>
</dbReference>
<keyword evidence="3" id="KW-1185">Reference proteome</keyword>
<protein>
    <submittedName>
        <fullName evidence="2">Uncharacterized protein</fullName>
    </submittedName>
</protein>
<keyword evidence="1" id="KW-1133">Transmembrane helix</keyword>
<feature type="transmembrane region" description="Helical" evidence="1">
    <location>
        <begin position="93"/>
        <end position="114"/>
    </location>
</feature>
<keyword evidence="1" id="KW-0812">Transmembrane</keyword>
<dbReference type="RefSeq" id="WP_281819760.1">
    <property type="nucleotide sequence ID" value="NZ_BRLB01000030.1"/>
</dbReference>
<organism evidence="2 3">
    <name type="scientific">Vallitalea longa</name>
    <dbReference type="NCBI Taxonomy" id="2936439"/>
    <lineage>
        <taxon>Bacteria</taxon>
        <taxon>Bacillati</taxon>
        <taxon>Bacillota</taxon>
        <taxon>Clostridia</taxon>
        <taxon>Lachnospirales</taxon>
        <taxon>Vallitaleaceae</taxon>
        <taxon>Vallitalea</taxon>
    </lineage>
</organism>
<keyword evidence="1" id="KW-0472">Membrane</keyword>
<sequence>MKSNELGGMDYFSLGLLIFLALGMDIVVSFIDKLIWQDNIGMENFFSNQWYVLVVHWMIVIILWIIGGVLAYKWLKRRSNINDIISFEIRKDLLPMISLAIVASILITVFEWIISSQPLPQFYREFSSFYRNHGEVAFIVWIFQNIYYLVESMLVVLLLALMQKVGELWFKNTVFPFGGIGLLLTWGLGHLSKGLASCIWICLFCLIFGWLFVKAKRRWWPSLIFLFLQFII</sequence>
<feature type="transmembrane region" description="Helical" evidence="1">
    <location>
        <begin position="168"/>
        <end position="188"/>
    </location>
</feature>
<accession>A0A9W6DH42</accession>
<name>A0A9W6DH42_9FIRM</name>
<feature type="transmembrane region" description="Helical" evidence="1">
    <location>
        <begin position="194"/>
        <end position="213"/>
    </location>
</feature>
<reference evidence="2" key="1">
    <citation type="submission" date="2022-06" db="EMBL/GenBank/DDBJ databases">
        <title>Vallitalea longa sp. nov., an anaerobic bacterium isolated from marine sediment.</title>
        <authorList>
            <person name="Hirano S."/>
            <person name="Terahara T."/>
            <person name="Mori K."/>
            <person name="Hamada M."/>
            <person name="Matsumoto R."/>
            <person name="Kobayashi T."/>
        </authorList>
    </citation>
    <scope>NUCLEOTIDE SEQUENCE</scope>
    <source>
        <strain evidence="2">SH18-1</strain>
    </source>
</reference>
<evidence type="ECO:0000256" key="1">
    <source>
        <dbReference type="SAM" id="Phobius"/>
    </source>
</evidence>
<comment type="caution">
    <text evidence="2">The sequence shown here is derived from an EMBL/GenBank/DDBJ whole genome shotgun (WGS) entry which is preliminary data.</text>
</comment>
<proteinExistence type="predicted"/>
<feature type="transmembrane region" description="Helical" evidence="1">
    <location>
        <begin position="138"/>
        <end position="161"/>
    </location>
</feature>
<dbReference type="AlphaFoldDB" id="A0A9W6DH42"/>
<dbReference type="EMBL" id="BRLB01000030">
    <property type="protein sequence ID" value="GKX32280.1"/>
    <property type="molecule type" value="Genomic_DNA"/>
</dbReference>
<feature type="transmembrane region" description="Helical" evidence="1">
    <location>
        <begin position="51"/>
        <end position="72"/>
    </location>
</feature>
<gene>
    <name evidence="2" type="ORF">SH1V18_47600</name>
</gene>
<evidence type="ECO:0000313" key="3">
    <source>
        <dbReference type="Proteomes" id="UP001144256"/>
    </source>
</evidence>
<feature type="transmembrane region" description="Helical" evidence="1">
    <location>
        <begin position="12"/>
        <end position="31"/>
    </location>
</feature>